<dbReference type="PANTHER" id="PTHR24006:SF937">
    <property type="entry name" value="UBIQUITIN CARBOXYL-TERMINAL HYDROLASE"/>
    <property type="match status" value="1"/>
</dbReference>
<dbReference type="PROSITE" id="PS00973">
    <property type="entry name" value="USP_2"/>
    <property type="match status" value="1"/>
</dbReference>
<feature type="domain" description="USP" evidence="2">
    <location>
        <begin position="1"/>
        <end position="188"/>
    </location>
</feature>
<dbReference type="GO" id="GO:0004843">
    <property type="term" value="F:cysteine-type deubiquitinase activity"/>
    <property type="evidence" value="ECO:0007669"/>
    <property type="project" value="InterPro"/>
</dbReference>
<proteinExistence type="predicted"/>
<dbReference type="PANTHER" id="PTHR24006">
    <property type="entry name" value="UBIQUITIN CARBOXYL-TERMINAL HYDROLASE"/>
    <property type="match status" value="1"/>
</dbReference>
<evidence type="ECO:0000313" key="4">
    <source>
        <dbReference type="Proteomes" id="UP001201163"/>
    </source>
</evidence>
<keyword evidence="4" id="KW-1185">Reference proteome</keyword>
<dbReference type="AlphaFoldDB" id="A0AAD4LFV6"/>
<dbReference type="InterPro" id="IPR038765">
    <property type="entry name" value="Papain-like_cys_pep_sf"/>
</dbReference>
<protein>
    <recommendedName>
        <fullName evidence="2">USP domain-containing protein</fullName>
    </recommendedName>
</protein>
<dbReference type="InterPro" id="IPR018200">
    <property type="entry name" value="USP_CS"/>
</dbReference>
<accession>A0AAD4LFV6</accession>
<feature type="region of interest" description="Disordered" evidence="1">
    <location>
        <begin position="187"/>
        <end position="216"/>
    </location>
</feature>
<dbReference type="Pfam" id="PF00443">
    <property type="entry name" value="UCH"/>
    <property type="match status" value="1"/>
</dbReference>
<dbReference type="GO" id="GO:0005634">
    <property type="term" value="C:nucleus"/>
    <property type="evidence" value="ECO:0007669"/>
    <property type="project" value="TreeGrafter"/>
</dbReference>
<evidence type="ECO:0000256" key="1">
    <source>
        <dbReference type="SAM" id="MobiDB-lite"/>
    </source>
</evidence>
<dbReference type="EMBL" id="JAKELL010000031">
    <property type="protein sequence ID" value="KAH8990252.1"/>
    <property type="molecule type" value="Genomic_DNA"/>
</dbReference>
<dbReference type="InterPro" id="IPR028889">
    <property type="entry name" value="USP"/>
</dbReference>
<evidence type="ECO:0000259" key="2">
    <source>
        <dbReference type="PROSITE" id="PS50235"/>
    </source>
</evidence>
<evidence type="ECO:0000313" key="3">
    <source>
        <dbReference type="EMBL" id="KAH8990252.1"/>
    </source>
</evidence>
<dbReference type="GO" id="GO:0005829">
    <property type="term" value="C:cytosol"/>
    <property type="evidence" value="ECO:0007669"/>
    <property type="project" value="TreeGrafter"/>
</dbReference>
<dbReference type="Gene3D" id="3.90.70.10">
    <property type="entry name" value="Cysteine proteinases"/>
    <property type="match status" value="1"/>
</dbReference>
<gene>
    <name evidence="3" type="ORF">EDB92DRAFT_1946601</name>
</gene>
<dbReference type="GO" id="GO:0016579">
    <property type="term" value="P:protein deubiquitination"/>
    <property type="evidence" value="ECO:0007669"/>
    <property type="project" value="InterPro"/>
</dbReference>
<dbReference type="Proteomes" id="UP001201163">
    <property type="component" value="Unassembled WGS sequence"/>
</dbReference>
<comment type="caution">
    <text evidence="3">The sequence shown here is derived from an EMBL/GenBank/DDBJ whole genome shotgun (WGS) entry which is preliminary data.</text>
</comment>
<organism evidence="3 4">
    <name type="scientific">Lactarius akahatsu</name>
    <dbReference type="NCBI Taxonomy" id="416441"/>
    <lineage>
        <taxon>Eukaryota</taxon>
        <taxon>Fungi</taxon>
        <taxon>Dikarya</taxon>
        <taxon>Basidiomycota</taxon>
        <taxon>Agaricomycotina</taxon>
        <taxon>Agaricomycetes</taxon>
        <taxon>Russulales</taxon>
        <taxon>Russulaceae</taxon>
        <taxon>Lactarius</taxon>
    </lineage>
</organism>
<dbReference type="PROSITE" id="PS50235">
    <property type="entry name" value="USP_3"/>
    <property type="match status" value="1"/>
</dbReference>
<dbReference type="SUPFAM" id="SSF54001">
    <property type="entry name" value="Cysteine proteinases"/>
    <property type="match status" value="1"/>
</dbReference>
<reference evidence="3" key="1">
    <citation type="submission" date="2022-01" db="EMBL/GenBank/DDBJ databases">
        <title>Comparative genomics reveals a dynamic genome evolution in the ectomycorrhizal milk-cap (Lactarius) mushrooms.</title>
        <authorList>
            <consortium name="DOE Joint Genome Institute"/>
            <person name="Lebreton A."/>
            <person name="Tang N."/>
            <person name="Kuo A."/>
            <person name="LaButti K."/>
            <person name="Drula E."/>
            <person name="Barry K."/>
            <person name="Clum A."/>
            <person name="Lipzen A."/>
            <person name="Mousain D."/>
            <person name="Ng V."/>
            <person name="Wang R."/>
            <person name="Wang X."/>
            <person name="Dai Y."/>
            <person name="Henrissat B."/>
            <person name="Grigoriev I.V."/>
            <person name="Guerin-Laguette A."/>
            <person name="Yu F."/>
            <person name="Martin F.M."/>
        </authorList>
    </citation>
    <scope>NUCLEOTIDE SEQUENCE</scope>
    <source>
        <strain evidence="3">QP</strain>
    </source>
</reference>
<dbReference type="InterPro" id="IPR001394">
    <property type="entry name" value="Peptidase_C19_UCH"/>
</dbReference>
<sequence>MSETMDPCLDISPGLDPGQNTLAGYLKRGSAVSQEANKRLNQAYTLTRTTAQRFEQRGTETYKIDTPVRVPSSINMAPYTTTALDGSGTYPGPEAMYDYELFAVVNHEGQIDNGHYTSFARFQDTMRPDLSFPPTTPTHSYWGTLPAVAVVPLRRQGDACDACDACGSTWDDGADITTPSYVLARESEAVSEREALTAKARAEQEQAREGEGEVEG</sequence>
<name>A0AAD4LFV6_9AGAM</name>
<dbReference type="InterPro" id="IPR050164">
    <property type="entry name" value="Peptidase_C19"/>
</dbReference>